<comment type="caution">
    <text evidence="2">The sequence shown here is derived from an EMBL/GenBank/DDBJ whole genome shotgun (WGS) entry which is preliminary data.</text>
</comment>
<dbReference type="OrthoDB" id="885071at2"/>
<name>A0A4Z0Q5R7_9BACT</name>
<keyword evidence="3" id="KW-1185">Reference proteome</keyword>
<organism evidence="2 3">
    <name type="scientific">Hymenobacter aquaticus</name>
    <dbReference type="NCBI Taxonomy" id="1867101"/>
    <lineage>
        <taxon>Bacteria</taxon>
        <taxon>Pseudomonadati</taxon>
        <taxon>Bacteroidota</taxon>
        <taxon>Cytophagia</taxon>
        <taxon>Cytophagales</taxon>
        <taxon>Hymenobacteraceae</taxon>
        <taxon>Hymenobacter</taxon>
    </lineage>
</organism>
<evidence type="ECO:0008006" key="4">
    <source>
        <dbReference type="Google" id="ProtNLM"/>
    </source>
</evidence>
<dbReference type="RefSeq" id="WP_135463015.1">
    <property type="nucleotide sequence ID" value="NZ_SRLC01000001.1"/>
</dbReference>
<reference evidence="2 3" key="1">
    <citation type="submission" date="2019-04" db="EMBL/GenBank/DDBJ databases">
        <authorList>
            <person name="Feng G."/>
            <person name="Zhang J."/>
            <person name="Zhu H."/>
        </authorList>
    </citation>
    <scope>NUCLEOTIDE SEQUENCE [LARGE SCALE GENOMIC DNA]</scope>
    <source>
        <strain evidence="2 3">JCM 31653</strain>
    </source>
</reference>
<evidence type="ECO:0000256" key="1">
    <source>
        <dbReference type="SAM" id="SignalP"/>
    </source>
</evidence>
<dbReference type="Proteomes" id="UP000297549">
    <property type="component" value="Unassembled WGS sequence"/>
</dbReference>
<dbReference type="EMBL" id="SRLC01000001">
    <property type="protein sequence ID" value="TGE25438.1"/>
    <property type="molecule type" value="Genomic_DNA"/>
</dbReference>
<keyword evidence="1" id="KW-0732">Signal</keyword>
<feature type="signal peptide" evidence="1">
    <location>
        <begin position="1"/>
        <end position="21"/>
    </location>
</feature>
<evidence type="ECO:0000313" key="3">
    <source>
        <dbReference type="Proteomes" id="UP000297549"/>
    </source>
</evidence>
<protein>
    <recommendedName>
        <fullName evidence="4">Outer membrane protein beta-barrel domain-containing protein</fullName>
    </recommendedName>
</protein>
<gene>
    <name evidence="2" type="ORF">E5K00_09680</name>
</gene>
<accession>A0A4Z0Q5R7</accession>
<proteinExistence type="predicted"/>
<evidence type="ECO:0000313" key="2">
    <source>
        <dbReference type="EMBL" id="TGE25438.1"/>
    </source>
</evidence>
<feature type="chain" id="PRO_5021269239" description="Outer membrane protein beta-barrel domain-containing protein" evidence="1">
    <location>
        <begin position="22"/>
        <end position="197"/>
    </location>
</feature>
<dbReference type="AlphaFoldDB" id="A0A4Z0Q5R7"/>
<sequence length="197" mass="20394">MLRSTLPVLALLTFPAGAARAQTTALPTTPVPVSAEAPKLGLTGPRTSYSLNAGFITAGRFGSASYLTPLASYQLTKRFSVFAGLTYMHIVPGIGMLTPEGSRTIGLAGLNRYVVQGGGAYALSPRVTLVGSAWKDLTPATLGRGVNPYAGFNNMGSGVNMRADFKITEHMTVSGGVRVSNGAAPGYSPYSVGPFGY</sequence>